<organism evidence="1 2">
    <name type="scientific">Melia azedarach</name>
    <name type="common">Chinaberry tree</name>
    <dbReference type="NCBI Taxonomy" id="155640"/>
    <lineage>
        <taxon>Eukaryota</taxon>
        <taxon>Viridiplantae</taxon>
        <taxon>Streptophyta</taxon>
        <taxon>Embryophyta</taxon>
        <taxon>Tracheophyta</taxon>
        <taxon>Spermatophyta</taxon>
        <taxon>Magnoliopsida</taxon>
        <taxon>eudicotyledons</taxon>
        <taxon>Gunneridae</taxon>
        <taxon>Pentapetalae</taxon>
        <taxon>rosids</taxon>
        <taxon>malvids</taxon>
        <taxon>Sapindales</taxon>
        <taxon>Meliaceae</taxon>
        <taxon>Melia</taxon>
    </lineage>
</organism>
<keyword evidence="1" id="KW-0548">Nucleotidyltransferase</keyword>
<dbReference type="EMBL" id="CM051405">
    <property type="protein sequence ID" value="KAJ4705093.1"/>
    <property type="molecule type" value="Genomic_DNA"/>
</dbReference>
<protein>
    <submittedName>
        <fullName evidence="1">RNA-directed DNA polymerase like</fullName>
    </submittedName>
</protein>
<keyword evidence="2" id="KW-1185">Reference proteome</keyword>
<accession>A0ACC1X193</accession>
<name>A0ACC1X193_MELAZ</name>
<comment type="caution">
    <text evidence="1">The sequence shown here is derived from an EMBL/GenBank/DDBJ whole genome shotgun (WGS) entry which is preliminary data.</text>
</comment>
<gene>
    <name evidence="1" type="ORF">OWV82_021917</name>
</gene>
<keyword evidence="1" id="KW-0695">RNA-directed DNA polymerase</keyword>
<proteinExistence type="predicted"/>
<keyword evidence="1" id="KW-0808">Transferase</keyword>
<reference evidence="1 2" key="1">
    <citation type="journal article" date="2023" name="Science">
        <title>Complex scaffold remodeling in plant triterpene biosynthesis.</title>
        <authorList>
            <person name="De La Pena R."/>
            <person name="Hodgson H."/>
            <person name="Liu J.C."/>
            <person name="Stephenson M.J."/>
            <person name="Martin A.C."/>
            <person name="Owen C."/>
            <person name="Harkess A."/>
            <person name="Leebens-Mack J."/>
            <person name="Jimenez L.E."/>
            <person name="Osbourn A."/>
            <person name="Sattely E.S."/>
        </authorList>
    </citation>
    <scope>NUCLEOTIDE SEQUENCE [LARGE SCALE GENOMIC DNA]</scope>
    <source>
        <strain evidence="2">cv. JPN11</strain>
        <tissue evidence="1">Leaf</tissue>
    </source>
</reference>
<evidence type="ECO:0000313" key="1">
    <source>
        <dbReference type="EMBL" id="KAJ4705093.1"/>
    </source>
</evidence>
<evidence type="ECO:0000313" key="2">
    <source>
        <dbReference type="Proteomes" id="UP001164539"/>
    </source>
</evidence>
<sequence length="777" mass="88797">MSQASLEIVENQNERAVVSELTRKRKGKAAIERDLSTEKANKNPTQEPPRSHQSDKRSTTSNRAEELCSQGQGLMHGDLSYSLMANGQGDVQDLPYHLIKAREDLVQASSSRQRSRLRQFFATNFVRHFEGAKPFDKDPTTLQYIKQSGQKPLKDFVKRYHDEVMQMKVDINTSQHHCRSSVHSLLRSKIHRSPPLLRRKPVHAIHEEQVPESSPAYHPLNNLREHNFYFIRHKGLLLNHVKLASPPDKRSAWKYCDFHKDHGLSTAECYSLREQIQNLINNGYLKEFLLEVRGRIHQKPDETSRGNDGSCSEERKDHNVDFVNTINKVMPWGSITLLVTLREELTQLITMVDFIVVGRPSSYNLILGHPFLKAIKGVIFMHHLKIKFLVSYGVGVIRGDQSMAQRCYATSVEECHQVSTLDTRATELEQCGKPVDDIDLVLIQGDRLTRVVKTRGHVGHKPQLMSYHLNVDPQCQLITQKRRAFNQEHYSPIEEGVDRLLQTGFMGDSEYPEWVSNVLLVKKHNRKWCMCVDFTNLNKPCPNDSFPLPRLYQLVDTTARHELLSFMDAFFGHNPVKMQAPDEDKTFFITNRGLCVYKVMSFELKNNAKGNQWDEECEAAFLNLKYYLTNPLVLAKPQVGDNLVVYLAVSTIAISSVLDYEEDDNVQRPVYYTCQTLIDLVANFTASAELHEANSKSIDDQEKEEVVTWVLYMDGSSSSRGCGAGDVITSPYGVEVSYALRFKFEAFNNEAEYEALIALLKIAKSLGREKLKIKSDF</sequence>
<dbReference type="Proteomes" id="UP001164539">
    <property type="component" value="Chromosome 12"/>
</dbReference>